<dbReference type="Proteomes" id="UP001165586">
    <property type="component" value="Unassembled WGS sequence"/>
</dbReference>
<accession>A0ABT2HAI6</accession>
<name>A0ABT2HAI6_9MICO</name>
<proteinExistence type="predicted"/>
<organism evidence="1 2">
    <name type="scientific">Herbiconiux daphne</name>
    <dbReference type="NCBI Taxonomy" id="2970914"/>
    <lineage>
        <taxon>Bacteria</taxon>
        <taxon>Bacillati</taxon>
        <taxon>Actinomycetota</taxon>
        <taxon>Actinomycetes</taxon>
        <taxon>Micrococcales</taxon>
        <taxon>Microbacteriaceae</taxon>
        <taxon>Herbiconiux</taxon>
    </lineage>
</organism>
<gene>
    <name evidence="1" type="ORF">N1032_24880</name>
</gene>
<dbReference type="EMBL" id="JANLCJ010000308">
    <property type="protein sequence ID" value="MCS5736965.1"/>
    <property type="molecule type" value="Genomic_DNA"/>
</dbReference>
<dbReference type="RefSeq" id="WP_259543221.1">
    <property type="nucleotide sequence ID" value="NZ_JANLCJ010000308.1"/>
</dbReference>
<keyword evidence="2" id="KW-1185">Reference proteome</keyword>
<evidence type="ECO:0000313" key="1">
    <source>
        <dbReference type="EMBL" id="MCS5736965.1"/>
    </source>
</evidence>
<reference evidence="1" key="1">
    <citation type="submission" date="2022-08" db="EMBL/GenBank/DDBJ databases">
        <authorList>
            <person name="Deng Y."/>
            <person name="Han X.-F."/>
            <person name="Zhang Y.-Q."/>
        </authorList>
    </citation>
    <scope>NUCLEOTIDE SEQUENCE</scope>
    <source>
        <strain evidence="1">CPCC 203386</strain>
    </source>
</reference>
<comment type="caution">
    <text evidence="1">The sequence shown here is derived from an EMBL/GenBank/DDBJ whole genome shotgun (WGS) entry which is preliminary data.</text>
</comment>
<sequence>MADSTVELIRKLTQLEGKLLKEFIKESDPDNWVGRRQISFDLTEKQKNVRLLDKNNAKSTYAILKAVQERRKDLSAPIKKGEAQPVAESDLITQLNAQAAEHFKHLQSLN</sequence>
<protein>
    <submittedName>
        <fullName evidence="1">Uncharacterized protein</fullName>
    </submittedName>
</protein>
<evidence type="ECO:0000313" key="2">
    <source>
        <dbReference type="Proteomes" id="UP001165586"/>
    </source>
</evidence>